<evidence type="ECO:0000313" key="11">
    <source>
        <dbReference type="EMBL" id="RMU02923.1"/>
    </source>
</evidence>
<evidence type="ECO:0000256" key="2">
    <source>
        <dbReference type="ARBA" id="ARBA00014415"/>
    </source>
</evidence>
<comment type="function">
    <text evidence="8">Acts as a chaperone.</text>
</comment>
<dbReference type="InterPro" id="IPR012725">
    <property type="entry name" value="Chaperone_DnaK"/>
</dbReference>
<dbReference type="GO" id="GO:0051082">
    <property type="term" value="F:unfolded protein binding"/>
    <property type="evidence" value="ECO:0007669"/>
    <property type="project" value="InterPro"/>
</dbReference>
<feature type="region of interest" description="Disordered" evidence="10">
    <location>
        <begin position="627"/>
        <end position="648"/>
    </location>
</feature>
<protein>
    <recommendedName>
        <fullName evidence="2 8">Chaperone protein DnaK</fullName>
    </recommendedName>
    <alternativeName>
        <fullName evidence="8">HSP70</fullName>
    </alternativeName>
    <alternativeName>
        <fullName evidence="8">Heat shock 70 kDa protein</fullName>
    </alternativeName>
    <alternativeName>
        <fullName evidence="8">Heat shock protein 70</fullName>
    </alternativeName>
</protein>
<evidence type="ECO:0000256" key="4">
    <source>
        <dbReference type="ARBA" id="ARBA00022741"/>
    </source>
</evidence>
<dbReference type="GO" id="GO:0140662">
    <property type="term" value="F:ATP-dependent protein folding chaperone"/>
    <property type="evidence" value="ECO:0007669"/>
    <property type="project" value="InterPro"/>
</dbReference>
<dbReference type="Proteomes" id="UP000274212">
    <property type="component" value="Unassembled WGS sequence"/>
</dbReference>
<keyword evidence="5 8" id="KW-0067">ATP-binding</keyword>
<comment type="caution">
    <text evidence="11">The sequence shown here is derived from an EMBL/GenBank/DDBJ whole genome shotgun (WGS) entry which is preliminary data.</text>
</comment>
<dbReference type="Pfam" id="PF00012">
    <property type="entry name" value="HSP70"/>
    <property type="match status" value="1"/>
</dbReference>
<dbReference type="PROSITE" id="PS00329">
    <property type="entry name" value="HSP70_2"/>
    <property type="match status" value="1"/>
</dbReference>
<dbReference type="SUPFAM" id="SSF100934">
    <property type="entry name" value="Heat shock protein 70kD (HSP70), C-terminal subdomain"/>
    <property type="match status" value="1"/>
</dbReference>
<dbReference type="InterPro" id="IPR029047">
    <property type="entry name" value="HSP70_peptide-bd_sf"/>
</dbReference>
<feature type="compositionally biased region" description="Low complexity" evidence="10">
    <location>
        <begin position="627"/>
        <end position="637"/>
    </location>
</feature>
<comment type="induction">
    <text evidence="8">By stress conditions e.g. heat shock.</text>
</comment>
<gene>
    <name evidence="8" type="primary">dnaK</name>
    <name evidence="11" type="ORF">ALP36_04957</name>
</gene>
<keyword evidence="6 8" id="KW-0346">Stress response</keyword>
<evidence type="ECO:0000256" key="9">
    <source>
        <dbReference type="RuleBase" id="RU003322"/>
    </source>
</evidence>
<keyword evidence="7 8" id="KW-0143">Chaperone</keyword>
<keyword evidence="3 8" id="KW-0597">Phosphoprotein</keyword>
<feature type="compositionally biased region" description="Basic and acidic residues" evidence="10">
    <location>
        <begin position="638"/>
        <end position="647"/>
    </location>
</feature>
<evidence type="ECO:0000256" key="8">
    <source>
        <dbReference type="HAMAP-Rule" id="MF_00332"/>
    </source>
</evidence>
<dbReference type="Gene3D" id="3.30.420.40">
    <property type="match status" value="2"/>
</dbReference>
<evidence type="ECO:0000256" key="3">
    <source>
        <dbReference type="ARBA" id="ARBA00022553"/>
    </source>
</evidence>
<dbReference type="HAMAP" id="MF_00332">
    <property type="entry name" value="DnaK"/>
    <property type="match status" value="1"/>
</dbReference>
<dbReference type="InterPro" id="IPR018181">
    <property type="entry name" value="Heat_shock_70_CS"/>
</dbReference>
<proteinExistence type="evidence at transcript level"/>
<dbReference type="AlphaFoldDB" id="A0A3M5R1J3"/>
<dbReference type="FunFam" id="3.90.640.10:FF:000003">
    <property type="entry name" value="Molecular chaperone DnaK"/>
    <property type="match status" value="1"/>
</dbReference>
<dbReference type="FunFam" id="1.20.1270.10:FF:000001">
    <property type="entry name" value="Molecular chaperone DnaK"/>
    <property type="match status" value="1"/>
</dbReference>
<feature type="modified residue" description="Phosphothreonine; by autocatalysis" evidence="8">
    <location>
        <position position="221"/>
    </location>
</feature>
<comment type="similarity">
    <text evidence="1 8 9">Belongs to the heat shock protein 70 family.</text>
</comment>
<dbReference type="InterPro" id="IPR029048">
    <property type="entry name" value="HSP70_C_sf"/>
</dbReference>
<accession>A0A3M5R1J3</accession>
<dbReference type="CDD" id="cd10234">
    <property type="entry name" value="ASKHA_NBD_HSP70_DnaK-like"/>
    <property type="match status" value="1"/>
</dbReference>
<dbReference type="FunFam" id="2.60.34.10:FF:000014">
    <property type="entry name" value="Chaperone protein DnaK HSP70"/>
    <property type="match status" value="1"/>
</dbReference>
<dbReference type="PROSITE" id="PS00297">
    <property type="entry name" value="HSP70_1"/>
    <property type="match status" value="1"/>
</dbReference>
<dbReference type="FunFam" id="3.30.420.40:FF:000004">
    <property type="entry name" value="Molecular chaperone DnaK"/>
    <property type="match status" value="1"/>
</dbReference>
<name>A0A3M5R1J3_9PSED</name>
<dbReference type="SUPFAM" id="SSF53067">
    <property type="entry name" value="Actin-like ATPase domain"/>
    <property type="match status" value="2"/>
</dbReference>
<dbReference type="InterPro" id="IPR043129">
    <property type="entry name" value="ATPase_NBD"/>
</dbReference>
<dbReference type="Gene3D" id="2.60.34.10">
    <property type="entry name" value="Substrate Binding Domain Of DNAk, Chain A, domain 1"/>
    <property type="match status" value="1"/>
</dbReference>
<keyword evidence="4 8" id="KW-0547">Nucleotide-binding</keyword>
<evidence type="ECO:0000256" key="5">
    <source>
        <dbReference type="ARBA" id="ARBA00022840"/>
    </source>
</evidence>
<dbReference type="EMBL" id="RBTT01000378">
    <property type="protein sequence ID" value="RMU02923.1"/>
    <property type="molecule type" value="Genomic_DNA"/>
</dbReference>
<dbReference type="InterPro" id="IPR013126">
    <property type="entry name" value="Hsp_70_fam"/>
</dbReference>
<dbReference type="SUPFAM" id="SSF100920">
    <property type="entry name" value="Heat shock protein 70kD (HSP70), peptide-binding domain"/>
    <property type="match status" value="1"/>
</dbReference>
<evidence type="ECO:0000256" key="1">
    <source>
        <dbReference type="ARBA" id="ARBA00007381"/>
    </source>
</evidence>
<dbReference type="PANTHER" id="PTHR19375">
    <property type="entry name" value="HEAT SHOCK PROTEIN 70KDA"/>
    <property type="match status" value="1"/>
</dbReference>
<organism evidence="11 12">
    <name type="scientific">Pseudomonas syringae pv. coriandricola</name>
    <dbReference type="NCBI Taxonomy" id="264453"/>
    <lineage>
        <taxon>Bacteria</taxon>
        <taxon>Pseudomonadati</taxon>
        <taxon>Pseudomonadota</taxon>
        <taxon>Gammaproteobacteria</taxon>
        <taxon>Pseudomonadales</taxon>
        <taxon>Pseudomonadaceae</taxon>
        <taxon>Pseudomonas</taxon>
    </lineage>
</organism>
<dbReference type="PRINTS" id="PR00301">
    <property type="entry name" value="HEATSHOCK70"/>
</dbReference>
<evidence type="ECO:0000256" key="6">
    <source>
        <dbReference type="ARBA" id="ARBA00023016"/>
    </source>
</evidence>
<dbReference type="Gene3D" id="1.20.1270.10">
    <property type="match status" value="1"/>
</dbReference>
<evidence type="ECO:0000256" key="7">
    <source>
        <dbReference type="ARBA" id="ARBA00023186"/>
    </source>
</evidence>
<reference evidence="11 12" key="1">
    <citation type="submission" date="2018-08" db="EMBL/GenBank/DDBJ databases">
        <title>Recombination of ecologically and evolutionarily significant loci maintains genetic cohesion in the Pseudomonas syringae species complex.</title>
        <authorList>
            <person name="Dillon M."/>
            <person name="Thakur S."/>
            <person name="Almeida R.N.D."/>
            <person name="Weir B.S."/>
            <person name="Guttman D.S."/>
        </authorList>
    </citation>
    <scope>NUCLEOTIDE SEQUENCE [LARGE SCALE GENOMIC DNA]</scope>
    <source>
        <strain evidence="11 12">ICMP 9829</strain>
    </source>
</reference>
<dbReference type="GO" id="GO:0005524">
    <property type="term" value="F:ATP binding"/>
    <property type="evidence" value="ECO:0007669"/>
    <property type="project" value="UniProtKB-UniRule"/>
</dbReference>
<dbReference type="PROSITE" id="PS01036">
    <property type="entry name" value="HSP70_3"/>
    <property type="match status" value="1"/>
</dbReference>
<evidence type="ECO:0000313" key="12">
    <source>
        <dbReference type="Proteomes" id="UP000274212"/>
    </source>
</evidence>
<evidence type="ECO:0000256" key="10">
    <source>
        <dbReference type="SAM" id="MobiDB-lite"/>
    </source>
</evidence>
<sequence length="660" mass="71200">MARCQRTGGNQIQVLQVSGESKMGRIIGIDLGTTNSCVSILENGNVKVIENAEGTRTTPSIIAYANDNEILVGQSAKRQAVTNPHNTLYAVKRLIGRKFEEDVVQKDIQMVPYKIVKADNGDAWVEVNGQKMAPPQISAEILKKMKKTAEDYLGEAVTEAVITVPAYFNDSQRQATKDAGRIAGLDVKRIINEPTAAALAYGMDKAKGDHTVIVYDLGGGTFDVSVIEIAEVDGEHQFEVLATNGDTFLGGEDFDIRLIDYFVDEFKKESGMSLKGDPLAMQRLKEAAEKAKIELSSSTQTEVNLPYITADATGPKHLVVKISRSKLESLVEDLVQRTIEPCRIALKDAGIDIGKINDVILVGGQTRMPLVQKLVTEFFGKEARKDVNPDEAVAMGAAIQGAVLAGDVKDVLLLDVSPLTLGIETMGGVMTALIEKNTTIPTKKSQVFSTADDNQNAVTIHVLQGERKQAGQNKSLGKFDLAEIPPAPRGVPQIEVTFDIDANGILHVGAKDKATGKQQSIVIKANSGLSEEEIQQMVRDAEVNSEEDRKFEELASARNQGDALVHSTRKMIADAGDKVTAEEKTAVEAALVALEAAIKGDDKAVIEAKVEELSKVSAPIAQKMYAEQAENPEAAAKPAEETAKADDVVDAEFEEVKDHK</sequence>
<dbReference type="NCBIfam" id="TIGR02350">
    <property type="entry name" value="prok_dnaK"/>
    <property type="match status" value="1"/>
</dbReference>
<dbReference type="Gene3D" id="3.90.640.10">
    <property type="entry name" value="Actin, Chain A, domain 4"/>
    <property type="match status" value="1"/>
</dbReference>
<dbReference type="NCBIfam" id="NF001413">
    <property type="entry name" value="PRK00290.1"/>
    <property type="match status" value="1"/>
</dbReference>